<feature type="region of interest" description="Disordered" evidence="1">
    <location>
        <begin position="907"/>
        <end position="928"/>
    </location>
</feature>
<feature type="region of interest" description="Disordered" evidence="1">
    <location>
        <begin position="179"/>
        <end position="759"/>
    </location>
</feature>
<proteinExistence type="predicted"/>
<evidence type="ECO:0000313" key="2">
    <source>
        <dbReference type="EMBL" id="KPA85676.1"/>
    </source>
</evidence>
<feature type="compositionally biased region" description="Basic and acidic residues" evidence="1">
    <location>
        <begin position="568"/>
        <end position="588"/>
    </location>
</feature>
<feature type="compositionally biased region" description="Polar residues" evidence="1">
    <location>
        <begin position="275"/>
        <end position="288"/>
    </location>
</feature>
<dbReference type="VEuPathDB" id="TriTrypDB:LpyrH10_01_0660"/>
<feature type="compositionally biased region" description="Polar residues" evidence="1">
    <location>
        <begin position="251"/>
        <end position="261"/>
    </location>
</feature>
<feature type="compositionally biased region" description="Low complexity" evidence="1">
    <location>
        <begin position="523"/>
        <end position="542"/>
    </location>
</feature>
<feature type="compositionally biased region" description="Basic and acidic residues" evidence="1">
    <location>
        <begin position="612"/>
        <end position="622"/>
    </location>
</feature>
<feature type="compositionally biased region" description="Polar residues" evidence="1">
    <location>
        <begin position="734"/>
        <end position="752"/>
    </location>
</feature>
<feature type="compositionally biased region" description="Polar residues" evidence="1">
    <location>
        <begin position="1473"/>
        <end position="1489"/>
    </location>
</feature>
<feature type="region of interest" description="Disordered" evidence="1">
    <location>
        <begin position="1360"/>
        <end position="1387"/>
    </location>
</feature>
<feature type="region of interest" description="Disordered" evidence="1">
    <location>
        <begin position="860"/>
        <end position="880"/>
    </location>
</feature>
<feature type="compositionally biased region" description="Basic and acidic residues" evidence="1">
    <location>
        <begin position="705"/>
        <end position="718"/>
    </location>
</feature>
<feature type="compositionally biased region" description="Low complexity" evidence="1">
    <location>
        <begin position="355"/>
        <end position="367"/>
    </location>
</feature>
<dbReference type="OMA" id="ISMQEDH"/>
<feature type="compositionally biased region" description="Low complexity" evidence="1">
    <location>
        <begin position="630"/>
        <end position="640"/>
    </location>
</feature>
<comment type="caution">
    <text evidence="2">The sequence shown here is derived from an EMBL/GenBank/DDBJ whole genome shotgun (WGS) entry which is preliminary data.</text>
</comment>
<feature type="compositionally biased region" description="Low complexity" evidence="1">
    <location>
        <begin position="375"/>
        <end position="407"/>
    </location>
</feature>
<accession>A0A0M9G9Z3</accession>
<feature type="compositionally biased region" description="Basic and acidic residues" evidence="1">
    <location>
        <begin position="56"/>
        <end position="71"/>
    </location>
</feature>
<feature type="compositionally biased region" description="Polar residues" evidence="1">
    <location>
        <begin position="126"/>
        <end position="143"/>
    </location>
</feature>
<feature type="region of interest" description="Disordered" evidence="1">
    <location>
        <begin position="1400"/>
        <end position="1508"/>
    </location>
</feature>
<keyword evidence="3" id="KW-1185">Reference proteome</keyword>
<dbReference type="Proteomes" id="UP000037923">
    <property type="component" value="Unassembled WGS sequence"/>
</dbReference>
<reference evidence="2 3" key="1">
    <citation type="submission" date="2015-07" db="EMBL/GenBank/DDBJ databases">
        <title>High-quality genome of monoxenous trypanosomatid Leptomonas pyrrhocoris.</title>
        <authorList>
            <person name="Flegontov P."/>
            <person name="Butenko A."/>
            <person name="Firsov S."/>
            <person name="Vlcek C."/>
            <person name="Logacheva M.D."/>
            <person name="Field M."/>
            <person name="Filatov D."/>
            <person name="Flegontova O."/>
            <person name="Gerasimov E."/>
            <person name="Jackson A.P."/>
            <person name="Kelly S."/>
            <person name="Opperdoes F."/>
            <person name="O'Reilly A."/>
            <person name="Votypka J."/>
            <person name="Yurchenko V."/>
            <person name="Lukes J."/>
        </authorList>
    </citation>
    <scope>NUCLEOTIDE SEQUENCE [LARGE SCALE GENOMIC DNA]</scope>
    <source>
        <strain evidence="2">H10</strain>
    </source>
</reference>
<dbReference type="EMBL" id="LGTL01000001">
    <property type="protein sequence ID" value="KPA85676.1"/>
    <property type="molecule type" value="Genomic_DNA"/>
</dbReference>
<feature type="compositionally biased region" description="Polar residues" evidence="1">
    <location>
        <begin position="594"/>
        <end position="611"/>
    </location>
</feature>
<feature type="compositionally biased region" description="Pro residues" evidence="1">
    <location>
        <begin position="154"/>
        <end position="163"/>
    </location>
</feature>
<feature type="region of interest" description="Disordered" evidence="1">
    <location>
        <begin position="773"/>
        <end position="808"/>
    </location>
</feature>
<feature type="compositionally biased region" description="Polar residues" evidence="1">
    <location>
        <begin position="1456"/>
        <end position="1465"/>
    </location>
</feature>
<feature type="compositionally biased region" description="Low complexity" evidence="1">
    <location>
        <begin position="1"/>
        <end position="24"/>
    </location>
</feature>
<feature type="compositionally biased region" description="Basic and acidic residues" evidence="1">
    <location>
        <begin position="907"/>
        <end position="918"/>
    </location>
</feature>
<feature type="region of interest" description="Disordered" evidence="1">
    <location>
        <begin position="1587"/>
        <end position="1608"/>
    </location>
</feature>
<dbReference type="OrthoDB" id="267920at2759"/>
<feature type="compositionally biased region" description="Polar residues" evidence="1">
    <location>
        <begin position="1425"/>
        <end position="1435"/>
    </location>
</feature>
<feature type="region of interest" description="Disordered" evidence="1">
    <location>
        <begin position="968"/>
        <end position="1022"/>
    </location>
</feature>
<feature type="compositionally biased region" description="Basic and acidic residues" evidence="1">
    <location>
        <begin position="513"/>
        <end position="522"/>
    </location>
</feature>
<evidence type="ECO:0000313" key="3">
    <source>
        <dbReference type="Proteomes" id="UP000037923"/>
    </source>
</evidence>
<feature type="compositionally biased region" description="Low complexity" evidence="1">
    <location>
        <begin position="991"/>
        <end position="1000"/>
    </location>
</feature>
<evidence type="ECO:0000256" key="1">
    <source>
        <dbReference type="SAM" id="MobiDB-lite"/>
    </source>
</evidence>
<gene>
    <name evidence="2" type="ORF">ABB37_00066</name>
</gene>
<dbReference type="RefSeq" id="XP_015664115.1">
    <property type="nucleotide sequence ID" value="XM_015796107.1"/>
</dbReference>
<organism evidence="2 3">
    <name type="scientific">Leptomonas pyrrhocoris</name>
    <name type="common">Firebug parasite</name>
    <dbReference type="NCBI Taxonomy" id="157538"/>
    <lineage>
        <taxon>Eukaryota</taxon>
        <taxon>Discoba</taxon>
        <taxon>Euglenozoa</taxon>
        <taxon>Kinetoplastea</taxon>
        <taxon>Metakinetoplastina</taxon>
        <taxon>Trypanosomatida</taxon>
        <taxon>Trypanosomatidae</taxon>
        <taxon>Leishmaniinae</taxon>
        <taxon>Leptomonas</taxon>
    </lineage>
</organism>
<feature type="compositionally biased region" description="Basic and acidic residues" evidence="1">
    <location>
        <begin position="428"/>
        <end position="442"/>
    </location>
</feature>
<feature type="compositionally biased region" description="Basic and acidic residues" evidence="1">
    <location>
        <begin position="664"/>
        <end position="673"/>
    </location>
</feature>
<sequence>MDISIGSSSSSYSSEPSESSPAGAHRYHHHQHSNNTAAEPETACEDVDTHNATQLRDTEATPKQPYHDDTKNPNGRNVGEIVHAHRYSNGQFRSHSDEFLNDQEAPDVSTTASLSAHPRGEEVFYTISSRDSVSPRYTPSNSLPFNPSFTVSSVPPPPLPPSPKAMEFSSQAPFRFVVPRQMGGAAPGTTSLEREPADEDVAYLRRADQPLDPSTPPRLPSPSSTGARSPPNAFVRTESPSRLQKGDEDASTSAATGSTGHLKSAEPGRGAGAARSNSEGKTSGTSDGYYQPLHLPALKNLADTSSGGGGRESSSNEADANTVEVRGLSEASDSGSGRPNRYATLLAESAEARAARAAARPPRSARPLPCPTAPVPSAAATATTSASSAPSSRVPSRSVESSHSPSRYRAGEPRFSLGRAGEDSAAFAERRPSWRDDAERAESASVTDYGARPPSHAPTLDLDRDAAVSVGNEDERRWQQSEASASHQRSRSKSSKSEKRNDGFDNVGVDVVEGAKEDRQQDQRVQAVQTSPSPAPSSAASSVGEVPRTLFPNGTSVPAGAPQQKSADSAKADVHERSSSANRARQEVADPGASSISPTTPADTVLSSDTGRQNDNHRRSSDPDLSSVQATGAAAAMRGTRSAEESPPPLPPAPWRIHAPATKVKTDSAEVHHATARSAPLHDEPHNSNTDAASERRDAHHPRSSPHENKQSALDRWRSGVACTQGKGGVFSPGSASLSDTAKPDGSTSAASQRRDDADVYKGGVDFVRWVPTSLQRDADLSGASLTPPRRGPGEARAADANALSSSEGAAARVVAVPLVPSPHRKPNRNATTAAVLAEVAQRRNSASLVSGGVRWTPQEAAAAPLSTTSSPPETSDRQRIRLSTITSPQLTRDANRSARAYVDHQGREAMHRTDFPHHTSGYAITDGAHVPHDSASLQANYCTSGQPVDAWSQQRSGCFLTSAALSSRHGKPFHSPGSWNAVGGSDANEPSSSPHQHSSSGRDVVNVDSAIRPGGHPMRPELDAALASRPAYLNSFSDAYTEPVGADDEASDMPTVVRTWRPLSAVMSNSLLLQLHRPTQHTSSVSEAVDERGTPMGRWTHGVSAATAAAMTNIKKKAFGASAAAALSIDVSDSTRRSSSSLLGAVHTRVSSEKENSTADHLTDAAHTHLRSPNVAPGYMAVYGPRTLSTRVLQARDALLVGVGPQASAPRASNSFFNGKCSVRRGPANHSDPALGSSEFPCVSAGTAGGSRAMPAFGAAVSTTLSADSLRGPPRTTFELLLPPHVRVDLSRTPLRGPSMAEVLSNSYDDTAATATFADVQQKQPLVGALARRQGEKVEAAMAEDPWSLFLERDGVYPAADTSTTREPGFGQQRRPPQPPQPPQNEEVARRIPFGFGVEAAEAGGGSDGGRCQRAGDALPPAQTLHQQDRTGSTDLVAAPATASFASPLPPSELSRATTATASGSRPRDFRSASTTEPDRLSSMSLVQRPSAPFTGTGPAEGGPQDARDHEHLCALAERNVRHTHVVEQQRLMQEEAFRRRQIVMQQYHSFTIAVTELNYQRAVTYVQHAAGAAVVAPPATALEYSRQGKDQREVNQAAGPPRFVGLPSVRRDQAAMAASLDELSKELDSMPA</sequence>
<feature type="region of interest" description="Disordered" evidence="1">
    <location>
        <begin position="1"/>
        <end position="167"/>
    </location>
</feature>
<dbReference type="GeneID" id="26900364"/>
<feature type="compositionally biased region" description="Low complexity" evidence="1">
    <location>
        <begin position="144"/>
        <end position="153"/>
    </location>
</feature>
<feature type="compositionally biased region" description="Low complexity" evidence="1">
    <location>
        <begin position="860"/>
        <end position="874"/>
    </location>
</feature>
<name>A0A0M9G9Z3_LEPPY</name>
<protein>
    <submittedName>
        <fullName evidence="2">5'a2rel-related protein</fullName>
    </submittedName>
</protein>